<evidence type="ECO:0000313" key="1">
    <source>
        <dbReference type="EMBL" id="RFU39762.1"/>
    </source>
</evidence>
<name>A0A372JIA9_9ACTN</name>
<keyword evidence="1" id="KW-0238">DNA-binding</keyword>
<organism evidence="1 2">
    <name type="scientific">Actinomadura logoneensis</name>
    <dbReference type="NCBI Taxonomy" id="2293572"/>
    <lineage>
        <taxon>Bacteria</taxon>
        <taxon>Bacillati</taxon>
        <taxon>Actinomycetota</taxon>
        <taxon>Actinomycetes</taxon>
        <taxon>Streptosporangiales</taxon>
        <taxon>Thermomonosporaceae</taxon>
        <taxon>Actinomadura</taxon>
    </lineage>
</organism>
<dbReference type="EMBL" id="QURH01000326">
    <property type="protein sequence ID" value="RFU39762.1"/>
    <property type="molecule type" value="Genomic_DNA"/>
</dbReference>
<dbReference type="AlphaFoldDB" id="A0A372JIA9"/>
<keyword evidence="2" id="KW-1185">Reference proteome</keyword>
<protein>
    <submittedName>
        <fullName evidence="1">DNA-binding protein</fullName>
    </submittedName>
</protein>
<dbReference type="Proteomes" id="UP000261811">
    <property type="component" value="Unassembled WGS sequence"/>
</dbReference>
<dbReference type="GO" id="GO:0003677">
    <property type="term" value="F:DNA binding"/>
    <property type="evidence" value="ECO:0007669"/>
    <property type="project" value="UniProtKB-KW"/>
</dbReference>
<sequence length="70" mass="7672">MPQQEAADRLGIGIARVGLLIANGHLEPVKVPVGGPFVTTASVEAERAWRDNARRPAKLGRVLKDIVRWF</sequence>
<reference evidence="1 2" key="1">
    <citation type="submission" date="2018-08" db="EMBL/GenBank/DDBJ databases">
        <title>Actinomadura jelena sp. nov., a novel Actinomycete isolated from soil in Chad.</title>
        <authorList>
            <person name="Shi L."/>
        </authorList>
    </citation>
    <scope>NUCLEOTIDE SEQUENCE [LARGE SCALE GENOMIC DNA]</scope>
    <source>
        <strain evidence="1 2">NEAU-G17</strain>
    </source>
</reference>
<proteinExistence type="predicted"/>
<comment type="caution">
    <text evidence="1">The sequence shown here is derived from an EMBL/GenBank/DDBJ whole genome shotgun (WGS) entry which is preliminary data.</text>
</comment>
<dbReference type="OrthoDB" id="4241021at2"/>
<accession>A0A372JIA9</accession>
<evidence type="ECO:0000313" key="2">
    <source>
        <dbReference type="Proteomes" id="UP000261811"/>
    </source>
</evidence>
<gene>
    <name evidence="1" type="ORF">DZF91_20765</name>
</gene>